<comment type="caution">
    <text evidence="2">The sequence shown here is derived from an EMBL/GenBank/DDBJ whole genome shotgun (WGS) entry which is preliminary data.</text>
</comment>
<dbReference type="Proteomes" id="UP000654075">
    <property type="component" value="Unassembled WGS sequence"/>
</dbReference>
<dbReference type="OMA" id="HERSSHK"/>
<keyword evidence="3" id="KW-1185">Reference proteome</keyword>
<sequence>MKIMKVNVMKKLIKKKTASRTKPMKTKQWNFPAPKRGEGRVFSKTKKAAMKMKKSSAMKKGSKKKAVKKTKFMKVLYVQHGNLTKKSRHERSSHKRTVEYFYGANDYQIVKMLIEDGILQDLKGTVCENCGKGALGSLKACKTKGFRYRCSARGCQNYMSPQSGHSIFSDGHGAHATSWQHQAVVLFHAVQNASQTICHLMTGKNHKTIGAIYETNDKCRKSDVENEEKKIVYGGKGTVWKDVEADEVDLGSQSLDHHEETEEDEKIEWEQWGGVVERGNRQTLMLTRLKPKKTKQRATGPGPMRSADWLPTAEKELKNRNVVLHTDGARAYQLNVDGMLHDHVVHMKKKLVVNGKVVKKNGLCVWIKPKYTKKFIHTLPSGKKITRMGGTQIIDRFWSHLRGFMKSRQVKVGSAKTSVRTRSAQWDYWRRGEDLWLETGKMLKRLAKK</sequence>
<evidence type="ECO:0000313" key="2">
    <source>
        <dbReference type="EMBL" id="CAE8596348.1"/>
    </source>
</evidence>
<feature type="region of interest" description="Disordered" evidence="1">
    <location>
        <begin position="17"/>
        <end position="37"/>
    </location>
</feature>
<protein>
    <recommendedName>
        <fullName evidence="4">ISXO2-like transposase domain-containing protein</fullName>
    </recommendedName>
</protein>
<dbReference type="EMBL" id="CAJNNV010008530">
    <property type="protein sequence ID" value="CAE8596348.1"/>
    <property type="molecule type" value="Genomic_DNA"/>
</dbReference>
<accession>A0A813EFB9</accession>
<evidence type="ECO:0000313" key="3">
    <source>
        <dbReference type="Proteomes" id="UP000654075"/>
    </source>
</evidence>
<reference evidence="2" key="1">
    <citation type="submission" date="2021-02" db="EMBL/GenBank/DDBJ databases">
        <authorList>
            <person name="Dougan E. K."/>
            <person name="Rhodes N."/>
            <person name="Thang M."/>
            <person name="Chan C."/>
        </authorList>
    </citation>
    <scope>NUCLEOTIDE SEQUENCE</scope>
</reference>
<evidence type="ECO:0000256" key="1">
    <source>
        <dbReference type="SAM" id="MobiDB-lite"/>
    </source>
</evidence>
<organism evidence="2 3">
    <name type="scientific">Polarella glacialis</name>
    <name type="common">Dinoflagellate</name>
    <dbReference type="NCBI Taxonomy" id="89957"/>
    <lineage>
        <taxon>Eukaryota</taxon>
        <taxon>Sar</taxon>
        <taxon>Alveolata</taxon>
        <taxon>Dinophyceae</taxon>
        <taxon>Suessiales</taxon>
        <taxon>Suessiaceae</taxon>
        <taxon>Polarella</taxon>
    </lineage>
</organism>
<dbReference type="OrthoDB" id="416076at2759"/>
<dbReference type="AlphaFoldDB" id="A0A813EFB9"/>
<name>A0A813EFB9_POLGL</name>
<gene>
    <name evidence="2" type="ORF">PGLA1383_LOCUS14813</name>
</gene>
<evidence type="ECO:0008006" key="4">
    <source>
        <dbReference type="Google" id="ProtNLM"/>
    </source>
</evidence>
<proteinExistence type="predicted"/>